<evidence type="ECO:0000313" key="2">
    <source>
        <dbReference type="EMBL" id="KKU98996.1"/>
    </source>
</evidence>
<dbReference type="AlphaFoldDB" id="A0A0G1UY47"/>
<organism evidence="2 3">
    <name type="scientific">Candidatus Jorgensenbacteria bacterium GW2011_GWC1_48_8</name>
    <dbReference type="NCBI Taxonomy" id="1618666"/>
    <lineage>
        <taxon>Bacteria</taxon>
        <taxon>Candidatus Joergenseniibacteriota</taxon>
    </lineage>
</organism>
<proteinExistence type="predicted"/>
<dbReference type="InterPro" id="IPR002477">
    <property type="entry name" value="Peptidoglycan-bd-like"/>
</dbReference>
<name>A0A0G1UY47_9BACT</name>
<protein>
    <recommendedName>
        <fullName evidence="1">Peptidoglycan binding-like domain-containing protein</fullName>
    </recommendedName>
</protein>
<dbReference type="Pfam" id="PF01471">
    <property type="entry name" value="PG_binding_1"/>
    <property type="match status" value="1"/>
</dbReference>
<reference evidence="2 3" key="1">
    <citation type="journal article" date="2015" name="Nature">
        <title>rRNA introns, odd ribosomes, and small enigmatic genomes across a large radiation of phyla.</title>
        <authorList>
            <person name="Brown C.T."/>
            <person name="Hug L.A."/>
            <person name="Thomas B.C."/>
            <person name="Sharon I."/>
            <person name="Castelle C.J."/>
            <person name="Singh A."/>
            <person name="Wilkins M.J."/>
            <person name="Williams K.H."/>
            <person name="Banfield J.F."/>
        </authorList>
    </citation>
    <scope>NUCLEOTIDE SEQUENCE [LARGE SCALE GENOMIC DNA]</scope>
</reference>
<dbReference type="InterPro" id="IPR036365">
    <property type="entry name" value="PGBD-like_sf"/>
</dbReference>
<dbReference type="Proteomes" id="UP000034600">
    <property type="component" value="Unassembled WGS sequence"/>
</dbReference>
<evidence type="ECO:0000313" key="3">
    <source>
        <dbReference type="Proteomes" id="UP000034600"/>
    </source>
</evidence>
<evidence type="ECO:0000259" key="1">
    <source>
        <dbReference type="Pfam" id="PF01471"/>
    </source>
</evidence>
<gene>
    <name evidence="2" type="ORF">UY32_C0009G0025</name>
</gene>
<dbReference type="InterPro" id="IPR036366">
    <property type="entry name" value="PGBDSf"/>
</dbReference>
<dbReference type="Gene3D" id="1.10.101.10">
    <property type="entry name" value="PGBD-like superfamily/PGBD"/>
    <property type="match status" value="1"/>
</dbReference>
<dbReference type="EMBL" id="LCPO01000009">
    <property type="protein sequence ID" value="KKU98996.1"/>
    <property type="molecule type" value="Genomic_DNA"/>
</dbReference>
<accession>A0A0G1UY47</accession>
<feature type="domain" description="Peptidoglycan binding-like" evidence="1">
    <location>
        <begin position="76"/>
        <end position="127"/>
    </location>
</feature>
<feature type="non-terminal residue" evidence="2">
    <location>
        <position position="913"/>
    </location>
</feature>
<dbReference type="SUPFAM" id="SSF47090">
    <property type="entry name" value="PGBD-like"/>
    <property type="match status" value="1"/>
</dbReference>
<sequence>MKKTASVGLTLTTAVWLTGASFLVPIASAQTVDINALLLQIQQLTQLVQQLQAQQAGGVVGAGACTFTKDLTLGSTGTDVQCLQRYLNAAGHNVASSGAGSPGNESTYFGSLTRAAVAKWQAAQGVSPAVGYFGSISRAKYTAVAGSVTVPGGVTPPGVVVPASGLAVTLAADSPLPGTVPLGAANVPFTKFNVAGTGTINYITVQRVGAGKTTDFSNVYLYDGATRLTAGRSVNSSSHEVNFTGLNLAVSGVKTFTVSGDISATAGAADRNAFRVITVSANVSVSGYPVTGNEMSVSNAVAGTLTIAKSGSLTNPNIGTSNAQFSQFKLSAANEDVKVMRISLYYTGTVSRSYVSNMVLKDVNGTTLATASALSSKDLAVFELSSPVTVLKGDSKTFYVYGNIGGLSKKDETIIFYVDEASDVYGVGQQYGYGATVTNNFNSTGANHHTLTLQGGTLTTSFTGPNTGDIKKNGKDVTLFEFTMSAASNLEIKKLNASIATTAGNLAGDDALTDFKVVDVDSGLVVAGPVDVPIASICATCAGYQFTDIFNINAGQTRKFKITADIPSNWDDADAIRVSLTPFTTAADVKNLDNNTLLVTAEIVPSTVLTGNVQTVKAPSLEISLAGTPVSQSFVKGTQLVPFAGIGLRAIADDIRVNTIKITSTSASTGQTDDMAIADIQSLALYDGDTRISDVKSLATVDASSSSATFTNLNFTVPKGASKVLTAKANLSSAATINNTYSLGIAAATTTNNTTGNDVVATDTEGNEPTYVGSFSGPGPNMLGTVVVTVLSGGTITVAAAPDDVDSKAGIVVTDGGATQQVLSKFRFTAANEALTVKKLKLLVNNDSSTAAAATSTAEVTRVYLYDGGSQIGSTTGYSVIGSGAAAGDVVIEDLNWLVAKDATKTLTVKGTV</sequence>
<comment type="caution">
    <text evidence="2">The sequence shown here is derived from an EMBL/GenBank/DDBJ whole genome shotgun (WGS) entry which is preliminary data.</text>
</comment>